<dbReference type="InterPro" id="IPR000905">
    <property type="entry name" value="Gcp-like_dom"/>
</dbReference>
<dbReference type="PANTHER" id="PTHR11735:SF11">
    <property type="entry name" value="TRNA THREONYLCARBAMOYLADENOSINE BIOSYNTHESIS PROTEIN TSAB"/>
    <property type="match status" value="1"/>
</dbReference>
<keyword evidence="4" id="KW-1185">Reference proteome</keyword>
<dbReference type="InterPro" id="IPR022496">
    <property type="entry name" value="T6A_TsaB"/>
</dbReference>
<feature type="region of interest" description="Disordered" evidence="1">
    <location>
        <begin position="213"/>
        <end position="246"/>
    </location>
</feature>
<protein>
    <submittedName>
        <fullName evidence="3">tRNA (Adenosine(37)-N6)-threonylcarbamoyltransferase complex dimerization subunit type 1 TsaB</fullName>
        <ecNumber evidence="3">2.3.1.234</ecNumber>
    </submittedName>
</protein>
<comment type="caution">
    <text evidence="3">The sequence shown here is derived from an EMBL/GenBank/DDBJ whole genome shotgun (WGS) entry which is preliminary data.</text>
</comment>
<gene>
    <name evidence="3" type="primary">tsaB</name>
    <name evidence="3" type="ORF">ACFPIE_18050</name>
</gene>
<sequence>MRVLVIDTALDACTAAVFEDGRALGVRTELMARGHSERLGGFVRDAVAEAGGGFQSLDRIGVTVGPGSFTGLRVGLAFAQGLGAALDLPVVGISTLEALARSKEVQSSDLGVLAAIDARRGQIYFQSFHGDRADAPPEALDVDEACRRFLKPRSFSWSLVGSGAPLIAEALSRHWPETNPRSAKDEPFSSEALTSLIRNPTVEALAALTAAHDPATHPPTPLYLRAPDATPPTRLPGQARPAAVGA</sequence>
<dbReference type="PANTHER" id="PTHR11735">
    <property type="entry name" value="TRNA N6-ADENOSINE THREONYLCARBAMOYLTRANSFERASE"/>
    <property type="match status" value="1"/>
</dbReference>
<dbReference type="Gene3D" id="3.30.420.40">
    <property type="match status" value="2"/>
</dbReference>
<keyword evidence="3" id="KW-0012">Acyltransferase</keyword>
<keyword evidence="3" id="KW-0808">Transferase</keyword>
<feature type="domain" description="Gcp-like" evidence="2">
    <location>
        <begin position="25"/>
        <end position="147"/>
    </location>
</feature>
<dbReference type="SUPFAM" id="SSF53067">
    <property type="entry name" value="Actin-like ATPase domain"/>
    <property type="match status" value="1"/>
</dbReference>
<dbReference type="CDD" id="cd24032">
    <property type="entry name" value="ASKHA_NBD_TsaB"/>
    <property type="match status" value="1"/>
</dbReference>
<dbReference type="GO" id="GO:0061711">
    <property type="term" value="F:tRNA N(6)-L-threonylcarbamoyladenine synthase activity"/>
    <property type="evidence" value="ECO:0007669"/>
    <property type="project" value="UniProtKB-EC"/>
</dbReference>
<evidence type="ECO:0000256" key="1">
    <source>
        <dbReference type="SAM" id="MobiDB-lite"/>
    </source>
</evidence>
<name>A0ABW0FY36_9CAUL</name>
<reference evidence="4" key="1">
    <citation type="journal article" date="2019" name="Int. J. Syst. Evol. Microbiol.">
        <title>The Global Catalogue of Microorganisms (GCM) 10K type strain sequencing project: providing services to taxonomists for standard genome sequencing and annotation.</title>
        <authorList>
            <consortium name="The Broad Institute Genomics Platform"/>
            <consortium name="The Broad Institute Genome Sequencing Center for Infectious Disease"/>
            <person name="Wu L."/>
            <person name="Ma J."/>
        </authorList>
    </citation>
    <scope>NUCLEOTIDE SEQUENCE [LARGE SCALE GENOMIC DNA]</scope>
    <source>
        <strain evidence="4">JCM 12125</strain>
    </source>
</reference>
<dbReference type="NCBIfam" id="TIGR03725">
    <property type="entry name" value="T6A_YeaZ"/>
    <property type="match status" value="1"/>
</dbReference>
<proteinExistence type="predicted"/>
<evidence type="ECO:0000259" key="2">
    <source>
        <dbReference type="Pfam" id="PF00814"/>
    </source>
</evidence>
<accession>A0ABW0FY36</accession>
<organism evidence="3 4">
    <name type="scientific">Brevundimonas staleyi</name>
    <dbReference type="NCBI Taxonomy" id="74326"/>
    <lineage>
        <taxon>Bacteria</taxon>
        <taxon>Pseudomonadati</taxon>
        <taxon>Pseudomonadota</taxon>
        <taxon>Alphaproteobacteria</taxon>
        <taxon>Caulobacterales</taxon>
        <taxon>Caulobacteraceae</taxon>
        <taxon>Brevundimonas</taxon>
    </lineage>
</organism>
<evidence type="ECO:0000313" key="4">
    <source>
        <dbReference type="Proteomes" id="UP001596152"/>
    </source>
</evidence>
<dbReference type="Pfam" id="PF00814">
    <property type="entry name" value="TsaD"/>
    <property type="match status" value="1"/>
</dbReference>
<dbReference type="EMBL" id="JBHSLF010000053">
    <property type="protein sequence ID" value="MFC5345823.1"/>
    <property type="molecule type" value="Genomic_DNA"/>
</dbReference>
<evidence type="ECO:0000313" key="3">
    <source>
        <dbReference type="EMBL" id="MFC5345823.1"/>
    </source>
</evidence>
<dbReference type="Proteomes" id="UP001596152">
    <property type="component" value="Unassembled WGS sequence"/>
</dbReference>
<dbReference type="InterPro" id="IPR043129">
    <property type="entry name" value="ATPase_NBD"/>
</dbReference>
<dbReference type="RefSeq" id="WP_374037874.1">
    <property type="nucleotide sequence ID" value="NZ_CP169082.1"/>
</dbReference>
<dbReference type="EC" id="2.3.1.234" evidence="3"/>